<sequence>MPMLCGGTAPPLEADDTIQKLVDGVKDNVEAKTGKKYDVFSAKTYTSQVVHVGGDDHVHLFIHKKLPCHGGETSLEKLQESKSLHDPIGHF</sequence>
<dbReference type="SUPFAM" id="SSF54403">
    <property type="entry name" value="Cystatin/monellin"/>
    <property type="match status" value="1"/>
</dbReference>
<evidence type="ECO:0000256" key="3">
    <source>
        <dbReference type="ARBA" id="ARBA00022704"/>
    </source>
</evidence>
<name>A0A3Q3FYI1_9LABR</name>
<keyword evidence="2" id="KW-0646">Protease inhibitor</keyword>
<proteinExistence type="inferred from homology"/>
<dbReference type="FunCoup" id="A0A3Q3FYI1">
    <property type="interactions" value="1396"/>
</dbReference>
<dbReference type="PANTHER" id="PTHR11414:SF21">
    <property type="entry name" value="CYSTATIN 14A, TANDEM DUPLICATE 1-RELATED"/>
    <property type="match status" value="1"/>
</dbReference>
<dbReference type="STRING" id="56723.ENSLBEP00000024454"/>
<dbReference type="InParanoid" id="A0A3Q3FYI1"/>
<evidence type="ECO:0000313" key="4">
    <source>
        <dbReference type="Ensembl" id="ENSLBEP00000024454.1"/>
    </source>
</evidence>
<dbReference type="GeneTree" id="ENSGT00990000205642"/>
<dbReference type="AlphaFoldDB" id="A0A3Q3FYI1"/>
<dbReference type="InterPro" id="IPR046350">
    <property type="entry name" value="Cystatin_sf"/>
</dbReference>
<dbReference type="Proteomes" id="UP000261660">
    <property type="component" value="Unplaced"/>
</dbReference>
<keyword evidence="3" id="KW-0789">Thiol protease inhibitor</keyword>
<evidence type="ECO:0000256" key="1">
    <source>
        <dbReference type="ARBA" id="ARBA00009403"/>
    </source>
</evidence>
<dbReference type="GO" id="GO:0005829">
    <property type="term" value="C:cytosol"/>
    <property type="evidence" value="ECO:0007669"/>
    <property type="project" value="TreeGrafter"/>
</dbReference>
<dbReference type="PANTHER" id="PTHR11414">
    <property type="entry name" value="CYSTATIN FAMILY MEMBER"/>
    <property type="match status" value="1"/>
</dbReference>
<dbReference type="GO" id="GO:0004869">
    <property type="term" value="F:cysteine-type endopeptidase inhibitor activity"/>
    <property type="evidence" value="ECO:0007669"/>
    <property type="project" value="UniProtKB-KW"/>
</dbReference>
<dbReference type="Gene3D" id="3.10.450.10">
    <property type="match status" value="1"/>
</dbReference>
<evidence type="ECO:0000256" key="2">
    <source>
        <dbReference type="ARBA" id="ARBA00022690"/>
    </source>
</evidence>
<protein>
    <submittedName>
        <fullName evidence="4">Cystatin B</fullName>
    </submittedName>
</protein>
<reference evidence="4" key="1">
    <citation type="submission" date="2025-08" db="UniProtKB">
        <authorList>
            <consortium name="Ensembl"/>
        </authorList>
    </citation>
    <scope>IDENTIFICATION</scope>
</reference>
<accession>A0A3Q3FYI1</accession>
<dbReference type="Ensembl" id="ENSLBET00000025712.1">
    <property type="protein sequence ID" value="ENSLBEP00000024454.1"/>
    <property type="gene ID" value="ENSLBEG00000018723.1"/>
</dbReference>
<evidence type="ECO:0000313" key="5">
    <source>
        <dbReference type="Proteomes" id="UP000261660"/>
    </source>
</evidence>
<reference evidence="4" key="2">
    <citation type="submission" date="2025-09" db="UniProtKB">
        <authorList>
            <consortium name="Ensembl"/>
        </authorList>
    </citation>
    <scope>IDENTIFICATION</scope>
</reference>
<dbReference type="InterPro" id="IPR001713">
    <property type="entry name" value="Prot_inh_stefin"/>
</dbReference>
<keyword evidence="5" id="KW-1185">Reference proteome</keyword>
<organism evidence="4 5">
    <name type="scientific">Labrus bergylta</name>
    <name type="common">ballan wrasse</name>
    <dbReference type="NCBI Taxonomy" id="56723"/>
    <lineage>
        <taxon>Eukaryota</taxon>
        <taxon>Metazoa</taxon>
        <taxon>Chordata</taxon>
        <taxon>Craniata</taxon>
        <taxon>Vertebrata</taxon>
        <taxon>Euteleostomi</taxon>
        <taxon>Actinopterygii</taxon>
        <taxon>Neopterygii</taxon>
        <taxon>Teleostei</taxon>
        <taxon>Neoteleostei</taxon>
        <taxon>Acanthomorphata</taxon>
        <taxon>Eupercaria</taxon>
        <taxon>Labriformes</taxon>
        <taxon>Labridae</taxon>
        <taxon>Labrus</taxon>
    </lineage>
</organism>
<comment type="similarity">
    <text evidence="1">Belongs to the cystatin family.</text>
</comment>